<dbReference type="OrthoDB" id="3237509at2"/>
<dbReference type="PANTHER" id="PTHR33164">
    <property type="entry name" value="TRANSCRIPTIONAL REGULATOR, MARR FAMILY"/>
    <property type="match status" value="1"/>
</dbReference>
<dbReference type="Pfam" id="PF12802">
    <property type="entry name" value="MarR_2"/>
    <property type="match status" value="1"/>
</dbReference>
<dbReference type="EMBL" id="CP034550">
    <property type="protein sequence ID" value="QFZ20982.1"/>
    <property type="molecule type" value="Genomic_DNA"/>
</dbReference>
<dbReference type="InterPro" id="IPR039422">
    <property type="entry name" value="MarR/SlyA-like"/>
</dbReference>
<evidence type="ECO:0000313" key="2">
    <source>
        <dbReference type="EMBL" id="QFZ20982.1"/>
    </source>
</evidence>
<dbReference type="InterPro" id="IPR036388">
    <property type="entry name" value="WH-like_DNA-bd_sf"/>
</dbReference>
<dbReference type="RefSeq" id="WP_033430178.1">
    <property type="nucleotide sequence ID" value="NZ_CP034550.1"/>
</dbReference>
<dbReference type="PRINTS" id="PR00598">
    <property type="entry name" value="HTHMARR"/>
</dbReference>
<protein>
    <submittedName>
        <fullName evidence="2">MarR family transcriptional regulator</fullName>
    </submittedName>
</protein>
<keyword evidence="3" id="KW-1185">Reference proteome</keyword>
<proteinExistence type="predicted"/>
<dbReference type="GO" id="GO:0006950">
    <property type="term" value="P:response to stress"/>
    <property type="evidence" value="ECO:0007669"/>
    <property type="project" value="TreeGrafter"/>
</dbReference>
<dbReference type="KEGG" id="ssyi:EKG83_29565"/>
<accession>A0A5Q0H5F2</accession>
<gene>
    <name evidence="2" type="ORF">EKG83_29565</name>
</gene>
<name>A0A5Q0H5F2_SACSY</name>
<dbReference type="AlphaFoldDB" id="A0A5Q0H5F2"/>
<sequence>MVDRDAVDAHVERWRAVLPDLDPVAEGVVVRIEHLAKHLHRAKEKALADHDLQAFEYATLHALAGRGGTATPTEIATDLRISPAAMSGRLDTLHRRGFIAREVSPTDRRKVDVALTDAGRAAWRSALDVQGAAEERMLAVLTPAERGRLAALLRRVLLAADADGR</sequence>
<dbReference type="Proteomes" id="UP000325787">
    <property type="component" value="Chromosome"/>
</dbReference>
<feature type="domain" description="HTH marR-type" evidence="1">
    <location>
        <begin position="25"/>
        <end position="158"/>
    </location>
</feature>
<dbReference type="InterPro" id="IPR036390">
    <property type="entry name" value="WH_DNA-bd_sf"/>
</dbReference>
<dbReference type="SMART" id="SM00347">
    <property type="entry name" value="HTH_MARR"/>
    <property type="match status" value="1"/>
</dbReference>
<organism evidence="2 3">
    <name type="scientific">Saccharothrix syringae</name>
    <name type="common">Nocardiopsis syringae</name>
    <dbReference type="NCBI Taxonomy" id="103733"/>
    <lineage>
        <taxon>Bacteria</taxon>
        <taxon>Bacillati</taxon>
        <taxon>Actinomycetota</taxon>
        <taxon>Actinomycetes</taxon>
        <taxon>Pseudonocardiales</taxon>
        <taxon>Pseudonocardiaceae</taxon>
        <taxon>Saccharothrix</taxon>
    </lineage>
</organism>
<dbReference type="SUPFAM" id="SSF46785">
    <property type="entry name" value="Winged helix' DNA-binding domain"/>
    <property type="match status" value="1"/>
</dbReference>
<dbReference type="InterPro" id="IPR000835">
    <property type="entry name" value="HTH_MarR-typ"/>
</dbReference>
<evidence type="ECO:0000313" key="3">
    <source>
        <dbReference type="Proteomes" id="UP000325787"/>
    </source>
</evidence>
<dbReference type="PANTHER" id="PTHR33164:SF104">
    <property type="entry name" value="TRANSCRIPTIONAL REGULATORY PROTEIN"/>
    <property type="match status" value="1"/>
</dbReference>
<evidence type="ECO:0000259" key="1">
    <source>
        <dbReference type="PROSITE" id="PS50995"/>
    </source>
</evidence>
<dbReference type="GO" id="GO:0003700">
    <property type="term" value="F:DNA-binding transcription factor activity"/>
    <property type="evidence" value="ECO:0007669"/>
    <property type="project" value="InterPro"/>
</dbReference>
<reference evidence="3" key="1">
    <citation type="journal article" date="2021" name="Curr. Microbiol.">
        <title>Complete genome of nocamycin-producing strain Saccharothrix syringae NRRL B-16468 reveals the biosynthetic potential for secondary metabolites.</title>
        <authorList>
            <person name="Mo X."/>
            <person name="Yang S."/>
        </authorList>
    </citation>
    <scope>NUCLEOTIDE SEQUENCE [LARGE SCALE GENOMIC DNA]</scope>
    <source>
        <strain evidence="3">ATCC 51364 / DSM 43886 / JCM 6844 / KCTC 9398 / NBRC 14523 / NRRL B-16468 / INA 2240</strain>
    </source>
</reference>
<dbReference type="Gene3D" id="1.10.10.10">
    <property type="entry name" value="Winged helix-like DNA-binding domain superfamily/Winged helix DNA-binding domain"/>
    <property type="match status" value="1"/>
</dbReference>
<dbReference type="PROSITE" id="PS50995">
    <property type="entry name" value="HTH_MARR_2"/>
    <property type="match status" value="1"/>
</dbReference>